<dbReference type="KEGG" id="vsh:BSZ05_14780"/>
<sequence length="641" mass="74561">MASITGTGLGDKVLLEFIKKTIPYTASAFQGAKERYDHFCSNKFLPYLSHEYKRLNISTSILNRNEGFKIDQLYVPLTICNGQDVEYVCDSFPEKIFDDNNKIIICDSAGMGKSTLLKMLFRYAINDSYHLPFYIDLKSLIDGDEVLNVEDYIENILPTFTKNPSLDFIKTLFDENQYLFLFDGADEVPDSYKKKVFSKIDEFSSKANKSKFIIATREEDVILSSFYDCIKFGIKPLTESEAYTLIRKYEFDDVSSEEVIEAVQQQKNASIKEFLENPLLTSLLYKAYTHSKSIPIKKSKFYKQVYSALFENHDSTKPKHLVREKKSGLDIDQFEKVLSMLAFSGRVEEQLEYEESELRNLLNDIIKSEPLLDFKARDFMKDVISAVPIFKKDGLKYAWQHKSIQEYFFVVFIINHLEPEDKADVLNKLMESRNFKQFKLTLDILYDEEENLFHNILTRNIMNKLQGVEPNNRTKILDSFVQYAINDQDIISHDKLSRVLSNDDFGDQPREVFLENIEVKSKEKFDLSLSLTVSGEARAVFFYCNEYLILDVLREKHSALVSSWSRKNRNSLNKSHIEVIKSFKDLTLTNVNQPSDKKYVGRIIKLGKVIMPNINEMRDLFLKLDNSKQEKSKFLNKVSFR</sequence>
<dbReference type="PANTHER" id="PTHR46844">
    <property type="entry name" value="SLR5058 PROTEIN"/>
    <property type="match status" value="1"/>
</dbReference>
<accession>A0AAN1FHX8</accession>
<feature type="domain" description="NACHT" evidence="1">
    <location>
        <begin position="108"/>
        <end position="249"/>
    </location>
</feature>
<protein>
    <recommendedName>
        <fullName evidence="1">NACHT domain-containing protein</fullName>
    </recommendedName>
</protein>
<dbReference type="PANTHER" id="PTHR46844:SF1">
    <property type="entry name" value="SLR5058 PROTEIN"/>
    <property type="match status" value="1"/>
</dbReference>
<evidence type="ECO:0000259" key="1">
    <source>
        <dbReference type="Pfam" id="PF05729"/>
    </source>
</evidence>
<dbReference type="EMBL" id="CP018308">
    <property type="protein sequence ID" value="ASI90954.1"/>
    <property type="molecule type" value="Genomic_DNA"/>
</dbReference>
<gene>
    <name evidence="2" type="ORF">BSZ05_14780</name>
</gene>
<dbReference type="Gene3D" id="3.40.50.300">
    <property type="entry name" value="P-loop containing nucleotide triphosphate hydrolases"/>
    <property type="match status" value="1"/>
</dbReference>
<reference evidence="3" key="1">
    <citation type="submission" date="2016-12" db="EMBL/GenBank/DDBJ databases">
        <title>Comparative genomic analysis reveals the diversity, evolution, and environmental adaptation strategies of the genus Vibrio.</title>
        <authorList>
            <person name="Lin H."/>
            <person name="Wang X."/>
            <person name="Zhang X.-H."/>
        </authorList>
    </citation>
    <scope>NUCLEOTIDE SEQUENCE [LARGE SCALE GENOMIC DNA]</scope>
    <source>
        <strain evidence="3">QT6D1</strain>
    </source>
</reference>
<dbReference type="SUPFAM" id="SSF52540">
    <property type="entry name" value="P-loop containing nucleoside triphosphate hydrolases"/>
    <property type="match status" value="1"/>
</dbReference>
<dbReference type="InterPro" id="IPR007111">
    <property type="entry name" value="NACHT_NTPase"/>
</dbReference>
<dbReference type="AlphaFoldDB" id="A0AAN1FHX8"/>
<dbReference type="RefSeq" id="WP_088877338.1">
    <property type="nucleotide sequence ID" value="NZ_CP018308.1"/>
</dbReference>
<proteinExistence type="predicted"/>
<evidence type="ECO:0000313" key="3">
    <source>
        <dbReference type="Proteomes" id="UP000197092"/>
    </source>
</evidence>
<evidence type="ECO:0000313" key="2">
    <source>
        <dbReference type="EMBL" id="ASI90954.1"/>
    </source>
</evidence>
<dbReference type="Proteomes" id="UP000197092">
    <property type="component" value="Chromosome 1"/>
</dbReference>
<dbReference type="InterPro" id="IPR027417">
    <property type="entry name" value="P-loop_NTPase"/>
</dbReference>
<organism evidence="2 3">
    <name type="scientific">Vibrio mediterranei</name>
    <dbReference type="NCBI Taxonomy" id="689"/>
    <lineage>
        <taxon>Bacteria</taxon>
        <taxon>Pseudomonadati</taxon>
        <taxon>Pseudomonadota</taxon>
        <taxon>Gammaproteobacteria</taxon>
        <taxon>Vibrionales</taxon>
        <taxon>Vibrionaceae</taxon>
        <taxon>Vibrio</taxon>
    </lineage>
</organism>
<name>A0AAN1FHX8_9VIBR</name>
<dbReference type="Pfam" id="PF05729">
    <property type="entry name" value="NACHT"/>
    <property type="match status" value="1"/>
</dbReference>